<gene>
    <name evidence="5" type="ORF">SAMD00023353_0501230</name>
</gene>
<keyword evidence="1" id="KW-0812">Transmembrane</keyword>
<dbReference type="InterPro" id="IPR028143">
    <property type="entry name" value="Get2/sif1"/>
</dbReference>
<dbReference type="PANTHER" id="PTHR28263">
    <property type="entry name" value="GOLGI TO ER TRAFFIC PROTEIN 2"/>
    <property type="match status" value="1"/>
</dbReference>
<evidence type="ECO:0000256" key="1">
    <source>
        <dbReference type="ARBA" id="ARBA00022692"/>
    </source>
</evidence>
<proteinExistence type="predicted"/>
<feature type="region of interest" description="Disordered" evidence="4">
    <location>
        <begin position="1"/>
        <end position="86"/>
    </location>
</feature>
<organism evidence="5">
    <name type="scientific">Rosellinia necatrix</name>
    <name type="common">White root-rot fungus</name>
    <dbReference type="NCBI Taxonomy" id="77044"/>
    <lineage>
        <taxon>Eukaryota</taxon>
        <taxon>Fungi</taxon>
        <taxon>Dikarya</taxon>
        <taxon>Ascomycota</taxon>
        <taxon>Pezizomycotina</taxon>
        <taxon>Sordariomycetes</taxon>
        <taxon>Xylariomycetidae</taxon>
        <taxon>Xylariales</taxon>
        <taxon>Xylariaceae</taxon>
        <taxon>Rosellinia</taxon>
    </lineage>
</organism>
<dbReference type="Pfam" id="PF08690">
    <property type="entry name" value="GET2"/>
    <property type="match status" value="1"/>
</dbReference>
<dbReference type="AlphaFoldDB" id="A0A1S7UL09"/>
<evidence type="ECO:0000256" key="2">
    <source>
        <dbReference type="ARBA" id="ARBA00022989"/>
    </source>
</evidence>
<keyword evidence="3" id="KW-0472">Membrane</keyword>
<dbReference type="OrthoDB" id="5393181at2759"/>
<keyword evidence="6" id="KW-1185">Reference proteome</keyword>
<reference evidence="5" key="1">
    <citation type="submission" date="2016-03" db="EMBL/GenBank/DDBJ databases">
        <title>Draft genome sequence of Rosellinia necatrix.</title>
        <authorList>
            <person name="Kanematsu S."/>
        </authorList>
    </citation>
    <scope>NUCLEOTIDE SEQUENCE [LARGE SCALE GENOMIC DNA]</scope>
    <source>
        <strain evidence="5">W97</strain>
    </source>
</reference>
<dbReference type="EMBL" id="DF977450">
    <property type="protein sequence ID" value="GAP83728.1"/>
    <property type="molecule type" value="Genomic_DNA"/>
</dbReference>
<dbReference type="GO" id="GO:0006890">
    <property type="term" value="P:retrograde vesicle-mediated transport, Golgi to endoplasmic reticulum"/>
    <property type="evidence" value="ECO:0007669"/>
    <property type="project" value="TreeGrafter"/>
</dbReference>
<feature type="compositionally biased region" description="Low complexity" evidence="4">
    <location>
        <begin position="58"/>
        <end position="80"/>
    </location>
</feature>
<evidence type="ECO:0000313" key="5">
    <source>
        <dbReference type="EMBL" id="GAP83728.1"/>
    </source>
</evidence>
<keyword evidence="2" id="KW-1133">Transmembrane helix</keyword>
<evidence type="ECO:0000256" key="3">
    <source>
        <dbReference type="ARBA" id="ARBA00023136"/>
    </source>
</evidence>
<evidence type="ECO:0000313" key="6">
    <source>
        <dbReference type="Proteomes" id="UP000054516"/>
    </source>
</evidence>
<name>A0A1S7UL09_ROSNE</name>
<evidence type="ECO:0000256" key="4">
    <source>
        <dbReference type="SAM" id="MobiDB-lite"/>
    </source>
</evidence>
<dbReference type="Proteomes" id="UP000054516">
    <property type="component" value="Unassembled WGS sequence"/>
</dbReference>
<accession>A0A1S7UL09</accession>
<dbReference type="STRING" id="77044.A0A1S7UL09"/>
<sequence length="346" mass="37001">MTEGVSSSEDAAAARAAEQVRLRKQRREAKIKAGGSSRLDRITGLGGGFARVESPAQAPASTESSPARPAATPTPAASSDAHADPEEVDISQHYYAPQTTARPPPADPSNMSEAQLRQMMLGFEQPSPAASGTPPPRTGNPFLDRASAMAGMTGMEGMDQDPAMQLLQKMMAGGMPDGADGSNPFAGMGLEGLLGAAGGSNTTQPGQQVEQGKNLNLWRILHAIFALGLGIYVTLSTTFTGTKIERDTDDLRSTGVLGAQNLEQARAWFFYVFTSVEAVLLTSRYMVEREAGFTPTGWAWTITGMLPNRMKNYSRHALRYSQIFTTVRNDALFCIFVMGVCSLLRS</sequence>
<protein>
    <submittedName>
        <fullName evidence="5">Putative sad1 interacting factor 1 protein</fullName>
    </submittedName>
</protein>
<dbReference type="PANTHER" id="PTHR28263:SF1">
    <property type="entry name" value="GOLGI TO ER TRAFFIC PROTEIN 2"/>
    <property type="match status" value="1"/>
</dbReference>
<dbReference type="OMA" id="MRYGQIF"/>